<reference evidence="10" key="1">
    <citation type="submission" date="2022-12" db="EMBL/GenBank/DDBJ databases">
        <authorList>
            <person name="Wang J."/>
        </authorList>
    </citation>
    <scope>NUCLEOTIDE SEQUENCE</scope>
    <source>
        <strain evidence="10">HY-42-06</strain>
    </source>
</reference>
<organism evidence="10 11">
    <name type="scientific">Clostridium ganghwense</name>
    <dbReference type="NCBI Taxonomy" id="312089"/>
    <lineage>
        <taxon>Bacteria</taxon>
        <taxon>Bacillati</taxon>
        <taxon>Bacillota</taxon>
        <taxon>Clostridia</taxon>
        <taxon>Eubacteriales</taxon>
        <taxon>Clostridiaceae</taxon>
        <taxon>Clostridium</taxon>
    </lineage>
</organism>
<name>A0ABT4CL46_9CLOT</name>
<feature type="transmembrane region" description="Helical" evidence="8">
    <location>
        <begin position="181"/>
        <end position="203"/>
    </location>
</feature>
<feature type="transmembrane region" description="Helical" evidence="8">
    <location>
        <begin position="224"/>
        <end position="247"/>
    </location>
</feature>
<evidence type="ECO:0000256" key="4">
    <source>
        <dbReference type="ARBA" id="ARBA00022475"/>
    </source>
</evidence>
<dbReference type="InterPro" id="IPR051449">
    <property type="entry name" value="ABC-2_transporter_component"/>
</dbReference>
<keyword evidence="3" id="KW-0813">Transport</keyword>
<dbReference type="Proteomes" id="UP001079657">
    <property type="component" value="Unassembled WGS sequence"/>
</dbReference>
<dbReference type="PANTHER" id="PTHR30294">
    <property type="entry name" value="MEMBRANE COMPONENT OF ABC TRANSPORTER YHHJ-RELATED"/>
    <property type="match status" value="1"/>
</dbReference>
<comment type="similarity">
    <text evidence="2">Belongs to the ABC-2 integral membrane protein family.</text>
</comment>
<protein>
    <submittedName>
        <fullName evidence="10">ABC transporter permease</fullName>
    </submittedName>
</protein>
<accession>A0ABT4CL46</accession>
<keyword evidence="5 8" id="KW-0812">Transmembrane</keyword>
<dbReference type="InterPro" id="IPR047817">
    <property type="entry name" value="ABC2_TM_bact-type"/>
</dbReference>
<feature type="domain" description="ABC transmembrane type-2" evidence="9">
    <location>
        <begin position="146"/>
        <end position="372"/>
    </location>
</feature>
<dbReference type="RefSeq" id="WP_268048022.1">
    <property type="nucleotide sequence ID" value="NZ_JAPQES010000001.1"/>
</dbReference>
<keyword evidence="4" id="KW-1003">Cell membrane</keyword>
<evidence type="ECO:0000313" key="11">
    <source>
        <dbReference type="Proteomes" id="UP001079657"/>
    </source>
</evidence>
<evidence type="ECO:0000256" key="5">
    <source>
        <dbReference type="ARBA" id="ARBA00022692"/>
    </source>
</evidence>
<evidence type="ECO:0000256" key="1">
    <source>
        <dbReference type="ARBA" id="ARBA00004651"/>
    </source>
</evidence>
<keyword evidence="7 8" id="KW-0472">Membrane</keyword>
<keyword evidence="6 8" id="KW-1133">Transmembrane helix</keyword>
<comment type="caution">
    <text evidence="10">The sequence shown here is derived from an EMBL/GenBank/DDBJ whole genome shotgun (WGS) entry which is preliminary data.</text>
</comment>
<sequence>MNILNIITKEVKQNFRNKRTLAIMILFPVILIVILGTAFSKSMSNDIKLGEIKVLYTVQGEGNIGETFKELQKELKDYNVGFKETENIERAKSSVQDSNYSCYLLIDENNKDIKIYKNNRYYLGASFVEGILNTFVQRYNVINEIKEKNPGVLEEVAKGSEKKYTRVQSLNEKKEPRAIDYYGVTMTTLIILYSAFTGAYGMIGEKNRKTEARIIAAPITKKEIFMGKTLGTLVVTIFQISIVIIFSKYVIGVNWGNNIGMLLLVIGSEIIMAVSMGIGVAFLTKTEAAMSGILNFLIPITVFLGGGYVPLEEFNSEILNTISNFSPVRWVNSSILNIVFRNNYEKVIPAITINLVIAVIFLITASTLFRREEA</sequence>
<dbReference type="PROSITE" id="PS51012">
    <property type="entry name" value="ABC_TM2"/>
    <property type="match status" value="1"/>
</dbReference>
<evidence type="ECO:0000256" key="6">
    <source>
        <dbReference type="ARBA" id="ARBA00022989"/>
    </source>
</evidence>
<feature type="transmembrane region" description="Helical" evidence="8">
    <location>
        <begin position="259"/>
        <end position="283"/>
    </location>
</feature>
<evidence type="ECO:0000256" key="2">
    <source>
        <dbReference type="ARBA" id="ARBA00007783"/>
    </source>
</evidence>
<feature type="transmembrane region" description="Helical" evidence="8">
    <location>
        <begin position="292"/>
        <end position="311"/>
    </location>
</feature>
<feature type="transmembrane region" description="Helical" evidence="8">
    <location>
        <begin position="347"/>
        <end position="369"/>
    </location>
</feature>
<evidence type="ECO:0000313" key="10">
    <source>
        <dbReference type="EMBL" id="MCY6369648.1"/>
    </source>
</evidence>
<evidence type="ECO:0000259" key="9">
    <source>
        <dbReference type="PROSITE" id="PS51012"/>
    </source>
</evidence>
<dbReference type="PANTHER" id="PTHR30294:SF48">
    <property type="entry name" value="LINEARMYCIN RESISTANCE PERMEASE PROTEIN LNRM"/>
    <property type="match status" value="1"/>
</dbReference>
<evidence type="ECO:0000256" key="7">
    <source>
        <dbReference type="ARBA" id="ARBA00023136"/>
    </source>
</evidence>
<evidence type="ECO:0000256" key="3">
    <source>
        <dbReference type="ARBA" id="ARBA00022448"/>
    </source>
</evidence>
<feature type="transmembrane region" description="Helical" evidence="8">
    <location>
        <begin position="21"/>
        <end position="39"/>
    </location>
</feature>
<dbReference type="Pfam" id="PF12698">
    <property type="entry name" value="ABC2_membrane_3"/>
    <property type="match status" value="1"/>
</dbReference>
<comment type="subcellular location">
    <subcellularLocation>
        <location evidence="1">Cell membrane</location>
        <topology evidence="1">Multi-pass membrane protein</topology>
    </subcellularLocation>
</comment>
<dbReference type="InterPro" id="IPR013525">
    <property type="entry name" value="ABC2_TM"/>
</dbReference>
<keyword evidence="11" id="KW-1185">Reference proteome</keyword>
<proteinExistence type="inferred from homology"/>
<dbReference type="EMBL" id="JAPQES010000001">
    <property type="protein sequence ID" value="MCY6369648.1"/>
    <property type="molecule type" value="Genomic_DNA"/>
</dbReference>
<evidence type="ECO:0000256" key="8">
    <source>
        <dbReference type="SAM" id="Phobius"/>
    </source>
</evidence>
<gene>
    <name evidence="10" type="ORF">OXH55_03160</name>
</gene>